<dbReference type="Proteomes" id="UP000830671">
    <property type="component" value="Chromosome 4"/>
</dbReference>
<evidence type="ECO:0000313" key="1">
    <source>
        <dbReference type="EMBL" id="UQC82132.1"/>
    </source>
</evidence>
<dbReference type="Pfam" id="PF11927">
    <property type="entry name" value="HODM_asu-like"/>
    <property type="match status" value="1"/>
</dbReference>
<gene>
    <name evidence="1" type="ORF">CLUP02_07618</name>
</gene>
<dbReference type="EMBL" id="CP019476">
    <property type="protein sequence ID" value="UQC82132.1"/>
    <property type="molecule type" value="Genomic_DNA"/>
</dbReference>
<dbReference type="RefSeq" id="XP_049143755.1">
    <property type="nucleotide sequence ID" value="XM_049286612.1"/>
</dbReference>
<evidence type="ECO:0008006" key="3">
    <source>
        <dbReference type="Google" id="ProtNLM"/>
    </source>
</evidence>
<dbReference type="KEGG" id="clup:CLUP02_07618"/>
<proteinExistence type="predicted"/>
<protein>
    <recommendedName>
        <fullName evidence="3">Mannosyl transferase</fullName>
    </recommendedName>
</protein>
<accession>A0A9Q8WGN9</accession>
<reference evidence="1" key="1">
    <citation type="journal article" date="2021" name="Mol. Plant Microbe Interact.">
        <title>Complete Genome Sequence of the Plant-Pathogenic Fungus Colletotrichum lupini.</title>
        <authorList>
            <person name="Baroncelli R."/>
            <person name="Pensec F."/>
            <person name="Da Lio D."/>
            <person name="Boufleur T."/>
            <person name="Vicente I."/>
            <person name="Sarrocco S."/>
            <person name="Picot A."/>
            <person name="Baraldi E."/>
            <person name="Sukno S."/>
            <person name="Thon M."/>
            <person name="Le Floch G."/>
        </authorList>
    </citation>
    <scope>NUCLEOTIDE SEQUENCE</scope>
    <source>
        <strain evidence="1">IMI 504893</strain>
    </source>
</reference>
<dbReference type="GeneID" id="73341622"/>
<organism evidence="1 2">
    <name type="scientific">Colletotrichum lupini</name>
    <dbReference type="NCBI Taxonomy" id="145971"/>
    <lineage>
        <taxon>Eukaryota</taxon>
        <taxon>Fungi</taxon>
        <taxon>Dikarya</taxon>
        <taxon>Ascomycota</taxon>
        <taxon>Pezizomycotina</taxon>
        <taxon>Sordariomycetes</taxon>
        <taxon>Hypocreomycetidae</taxon>
        <taxon>Glomerellales</taxon>
        <taxon>Glomerellaceae</taxon>
        <taxon>Colletotrichum</taxon>
        <taxon>Colletotrichum acutatum species complex</taxon>
    </lineage>
</organism>
<keyword evidence="2" id="KW-1185">Reference proteome</keyword>
<evidence type="ECO:0000313" key="2">
    <source>
        <dbReference type="Proteomes" id="UP000830671"/>
    </source>
</evidence>
<dbReference type="InterPro" id="IPR021848">
    <property type="entry name" value="HODM_asu-like"/>
</dbReference>
<sequence length="440" mass="50469">MALLALSELPSDGWKLLIGLFALFSAAILSRSLGALRPRKGALFNKTSSTTQSEKSKQASETWQMPIPSPYPDWSVETTKPLPYRAFRYGPKYNVTMGLRSVQPEDWIELDNHYPRYHADKTARIAERGEKCFGTDPEAYPAAMELLEELCQYLPARYPTMFKRTAVGIDNLWSGESFNIVETPLKEDPAAIAARLVQDDLAIMIERPDGKYYLLSGSILLAGFWRLSDKFGMSLEEIHTSGEVPHYKEKLHNGMASFFKRLRCDQIYSRNNYFIQVDDSLPWSWSIGEEDSPVVSWSTAEKDRAVEHHYFRSERQSLRRLPKSKAIVFTIRTYFHPVTELAAEDYVPGRLASAIRSWDDTVANYKGREMYEKVLLEYLDNEHQKQLDRDLDLSKEDEVRRYPCEKVSRGAASRRTRAWSWALGNASGDVRPLQPPMATR</sequence>
<dbReference type="AlphaFoldDB" id="A0A9Q8WGN9"/>
<name>A0A9Q8WGN9_9PEZI</name>